<comment type="function">
    <text evidence="10">Component of the signal recognition particle (SRP) complex, a ribonucleoprotein complex that mediates the cotranslational targeting of secretory and membrane proteins to the endoplasmic reticulum (ER). The SRP complex interacts with the signal sequence in nascent secretory and membrane proteins and directs them to the membrane of the ER.</text>
</comment>
<dbReference type="PANTHER" id="PTHR12860">
    <property type="entry name" value="SIGNAL RECOGNITION PARTICLE 68 KDA PROTEIN"/>
    <property type="match status" value="1"/>
</dbReference>
<evidence type="ECO:0000256" key="11">
    <source>
        <dbReference type="SAM" id="MobiDB-lite"/>
    </source>
</evidence>
<keyword evidence="4 10" id="KW-0963">Cytoplasm</keyword>
<protein>
    <recommendedName>
        <fullName evidence="9 10">Signal recognition particle subunit SRP68</fullName>
        <shortName evidence="10">SRP68</shortName>
    </recommendedName>
</protein>
<evidence type="ECO:0000313" key="12">
    <source>
        <dbReference type="EMBL" id="EPX71838.1"/>
    </source>
</evidence>
<dbReference type="InterPro" id="IPR026258">
    <property type="entry name" value="SRP68"/>
</dbReference>
<sequence>MKQCLVERIACAEPKSQNMEKAGFYLLPLLLEARSDHFYEGTEYIRYLSQRIHSLRKALSITQKGGKPKTSADKRFAEIQLLNADRAFQQYSYLRSSQRQHALRRLKRGLQASKELVSFCESKDHSNHLFILEAAAFMKYIEGTYFYEKRLWEDSLHSFSSSRLAFQQLQRSVKELSDHQRGVLNELVGQIDSTIRYVAQRNGLENQTESLDVLMLANVSNEDLVVQQIRFLNPQLLESNAEDQAGTSSITRVTWRDQTVQITHPEMVLALYGIHDVQASTDSSTTVDDRLLGAWANAEKTTKSILDGISPESNEYQELSICYSYLAYNLIVLKIQRDIRTQEQPIVTNSLANLRAQQSLYDTIIKNIEAAKNLPGIAKDNGMMVQLEAQIAVAKARRCQVIAEAYQSQDKAKGLAMCIRAGHYYEQANDCLHNFEETPLEIAFDIVAELQTKPEDLKKRILLLRSLASMEMINQKPKDLSLVESMNQYNTELEKPLNLTQLNLRPIPAKPLFFDLAITYLGQQTEFEKTKLKVEEQDSSSESKTKGFFRSLLGRR</sequence>
<keyword evidence="6 10" id="KW-0733">Signal recognition particle</keyword>
<keyword evidence="8 10" id="KW-0687">Ribonucleoprotein</keyword>
<dbReference type="VEuPathDB" id="FungiDB:SOCG_03774"/>
<dbReference type="OrthoDB" id="10255118at2759"/>
<feature type="compositionally biased region" description="Basic and acidic residues" evidence="11">
    <location>
        <begin position="533"/>
        <end position="545"/>
    </location>
</feature>
<dbReference type="OMA" id="NYDLISW"/>
<evidence type="ECO:0000256" key="5">
    <source>
        <dbReference type="ARBA" id="ARBA00022884"/>
    </source>
</evidence>
<organism evidence="12 13">
    <name type="scientific">Schizosaccharomyces octosporus (strain yFS286)</name>
    <name type="common">Fission yeast</name>
    <name type="synonym">Octosporomyces octosporus</name>
    <dbReference type="NCBI Taxonomy" id="483514"/>
    <lineage>
        <taxon>Eukaryota</taxon>
        <taxon>Fungi</taxon>
        <taxon>Dikarya</taxon>
        <taxon>Ascomycota</taxon>
        <taxon>Taphrinomycotina</taxon>
        <taxon>Schizosaccharomycetes</taxon>
        <taxon>Schizosaccharomycetales</taxon>
        <taxon>Schizosaccharomycetaceae</taxon>
        <taxon>Schizosaccharomyces</taxon>
    </lineage>
</organism>
<evidence type="ECO:0000256" key="2">
    <source>
        <dbReference type="ARBA" id="ARBA00004604"/>
    </source>
</evidence>
<evidence type="ECO:0000256" key="3">
    <source>
        <dbReference type="ARBA" id="ARBA00009352"/>
    </source>
</evidence>
<comment type="subcellular location">
    <subcellularLocation>
        <location evidence="1 10">Cytoplasm</location>
    </subcellularLocation>
    <subcellularLocation>
        <location evidence="2">Nucleus</location>
        <location evidence="2">Nucleolus</location>
    </subcellularLocation>
</comment>
<dbReference type="AlphaFoldDB" id="S9PWI0"/>
<dbReference type="PANTHER" id="PTHR12860:SF0">
    <property type="entry name" value="SIGNAL RECOGNITION PARTICLE SUBUNIT SRP68"/>
    <property type="match status" value="1"/>
</dbReference>
<evidence type="ECO:0000256" key="6">
    <source>
        <dbReference type="ARBA" id="ARBA00023135"/>
    </source>
</evidence>
<name>S9PWI0_SCHOY</name>
<dbReference type="GO" id="GO:0005786">
    <property type="term" value="C:signal recognition particle, endoplasmic reticulum targeting"/>
    <property type="evidence" value="ECO:0007669"/>
    <property type="project" value="UniProtKB-KW"/>
</dbReference>
<proteinExistence type="inferred from homology"/>
<comment type="similarity">
    <text evidence="3 10">Belongs to the SRP68 family.</text>
</comment>
<gene>
    <name evidence="12" type="ORF">SOCG_03774</name>
</gene>
<evidence type="ECO:0000256" key="1">
    <source>
        <dbReference type="ARBA" id="ARBA00004496"/>
    </source>
</evidence>
<evidence type="ECO:0000256" key="10">
    <source>
        <dbReference type="PIRNR" id="PIRNR038995"/>
    </source>
</evidence>
<dbReference type="GO" id="GO:0005047">
    <property type="term" value="F:signal recognition particle binding"/>
    <property type="evidence" value="ECO:0007669"/>
    <property type="project" value="InterPro"/>
</dbReference>
<accession>S9PWI0</accession>
<evidence type="ECO:0000256" key="8">
    <source>
        <dbReference type="ARBA" id="ARBA00023274"/>
    </source>
</evidence>
<dbReference type="GO" id="GO:0008312">
    <property type="term" value="F:7S RNA binding"/>
    <property type="evidence" value="ECO:0007669"/>
    <property type="project" value="InterPro"/>
</dbReference>
<keyword evidence="7" id="KW-0539">Nucleus</keyword>
<evidence type="ECO:0000313" key="13">
    <source>
        <dbReference type="Proteomes" id="UP000016088"/>
    </source>
</evidence>
<dbReference type="HOGENOM" id="CLU_018649_0_1_1"/>
<dbReference type="RefSeq" id="XP_013019138.1">
    <property type="nucleotide sequence ID" value="XM_013163684.1"/>
</dbReference>
<evidence type="ECO:0000256" key="9">
    <source>
        <dbReference type="ARBA" id="ARBA00029498"/>
    </source>
</evidence>
<reference evidence="12 13" key="1">
    <citation type="journal article" date="2011" name="Science">
        <title>Comparative functional genomics of the fission yeasts.</title>
        <authorList>
            <person name="Rhind N."/>
            <person name="Chen Z."/>
            <person name="Yassour M."/>
            <person name="Thompson D.A."/>
            <person name="Haas B.J."/>
            <person name="Habib N."/>
            <person name="Wapinski I."/>
            <person name="Roy S."/>
            <person name="Lin M.F."/>
            <person name="Heiman D.I."/>
            <person name="Young S.K."/>
            <person name="Furuya K."/>
            <person name="Guo Y."/>
            <person name="Pidoux A."/>
            <person name="Chen H.M."/>
            <person name="Robbertse B."/>
            <person name="Goldberg J.M."/>
            <person name="Aoki K."/>
            <person name="Bayne E.H."/>
            <person name="Berlin A.M."/>
            <person name="Desjardins C.A."/>
            <person name="Dobbs E."/>
            <person name="Dukaj L."/>
            <person name="Fan L."/>
            <person name="FitzGerald M.G."/>
            <person name="French C."/>
            <person name="Gujja S."/>
            <person name="Hansen K."/>
            <person name="Keifenheim D."/>
            <person name="Levin J.Z."/>
            <person name="Mosher R.A."/>
            <person name="Mueller C.A."/>
            <person name="Pfiffner J."/>
            <person name="Priest M."/>
            <person name="Russ C."/>
            <person name="Smialowska A."/>
            <person name="Swoboda P."/>
            <person name="Sykes S.M."/>
            <person name="Vaughn M."/>
            <person name="Vengrova S."/>
            <person name="Yoder R."/>
            <person name="Zeng Q."/>
            <person name="Allshire R."/>
            <person name="Baulcombe D."/>
            <person name="Birren B.W."/>
            <person name="Brown W."/>
            <person name="Ekwall K."/>
            <person name="Kellis M."/>
            <person name="Leatherwood J."/>
            <person name="Levin H."/>
            <person name="Margalit H."/>
            <person name="Martienssen R."/>
            <person name="Nieduszynski C.A."/>
            <person name="Spatafora J.W."/>
            <person name="Friedman N."/>
            <person name="Dalgaard J.Z."/>
            <person name="Baumann P."/>
            <person name="Niki H."/>
            <person name="Regev A."/>
            <person name="Nusbaum C."/>
        </authorList>
    </citation>
    <scope>NUCLEOTIDE SEQUENCE [LARGE SCALE GENOMIC DNA]</scope>
    <source>
        <strain evidence="13">yFS286</strain>
    </source>
</reference>
<dbReference type="GeneID" id="25032742"/>
<keyword evidence="5 10" id="KW-0694">RNA-binding</keyword>
<dbReference type="GO" id="GO:0006614">
    <property type="term" value="P:SRP-dependent cotranslational protein targeting to membrane"/>
    <property type="evidence" value="ECO:0007669"/>
    <property type="project" value="InterPro"/>
</dbReference>
<dbReference type="Gene3D" id="1.10.3450.40">
    <property type="entry name" value="Signal recognition particle, SRP68 subunit, RNA-binding domain"/>
    <property type="match status" value="1"/>
</dbReference>
<dbReference type="InterPro" id="IPR038253">
    <property type="entry name" value="SRP68_N_sf"/>
</dbReference>
<dbReference type="Proteomes" id="UP000016088">
    <property type="component" value="Unassembled WGS sequence"/>
</dbReference>
<dbReference type="eggNOG" id="KOG2460">
    <property type="taxonomic scope" value="Eukaryota"/>
</dbReference>
<feature type="region of interest" description="Disordered" evidence="11">
    <location>
        <begin position="533"/>
        <end position="556"/>
    </location>
</feature>
<dbReference type="EMBL" id="KE503207">
    <property type="protein sequence ID" value="EPX71838.1"/>
    <property type="molecule type" value="Genomic_DNA"/>
</dbReference>
<dbReference type="PIRSF" id="PIRSF038995">
    <property type="entry name" value="SRP68"/>
    <property type="match status" value="1"/>
</dbReference>
<dbReference type="GO" id="GO:0030942">
    <property type="term" value="F:endoplasmic reticulum signal peptide binding"/>
    <property type="evidence" value="ECO:0007669"/>
    <property type="project" value="InterPro"/>
</dbReference>
<evidence type="ECO:0000256" key="7">
    <source>
        <dbReference type="ARBA" id="ARBA00023242"/>
    </source>
</evidence>
<dbReference type="Pfam" id="PF16969">
    <property type="entry name" value="SRP68"/>
    <property type="match status" value="1"/>
</dbReference>
<keyword evidence="13" id="KW-1185">Reference proteome</keyword>
<dbReference type="GO" id="GO:0005730">
    <property type="term" value="C:nucleolus"/>
    <property type="evidence" value="ECO:0007669"/>
    <property type="project" value="UniProtKB-SubCell"/>
</dbReference>
<evidence type="ECO:0000256" key="4">
    <source>
        <dbReference type="ARBA" id="ARBA00022490"/>
    </source>
</evidence>